<keyword evidence="12 19" id="KW-0472">Membrane</keyword>
<feature type="transmembrane region" description="Helical" evidence="19">
    <location>
        <begin position="248"/>
        <end position="275"/>
    </location>
</feature>
<keyword evidence="9" id="KW-0418">Kinase</keyword>
<dbReference type="SMART" id="SM00220">
    <property type="entry name" value="S_TKc"/>
    <property type="match status" value="1"/>
</dbReference>
<evidence type="ECO:0000256" key="16">
    <source>
        <dbReference type="ARBA" id="ARBA00047899"/>
    </source>
</evidence>
<comment type="subcellular location">
    <subcellularLocation>
        <location evidence="1">Cell membrane</location>
        <topology evidence="1">Single-pass membrane protein</topology>
    </subcellularLocation>
</comment>
<reference evidence="21" key="1">
    <citation type="journal article" date="2018" name="Nat. Plants">
        <title>Whole-genome landscape of Medicago truncatula symbiotic genes.</title>
        <authorList>
            <person name="Pecrix Y."/>
            <person name="Gamas P."/>
            <person name="Carrere S."/>
        </authorList>
    </citation>
    <scope>NUCLEOTIDE SEQUENCE</scope>
    <source>
        <tissue evidence="21">Leaves</tissue>
    </source>
</reference>
<dbReference type="Gene3D" id="1.10.510.10">
    <property type="entry name" value="Transferase(Phosphotransferase) domain 1"/>
    <property type="match status" value="1"/>
</dbReference>
<dbReference type="EC" id="2.7.11.1" evidence="2"/>
<dbReference type="InterPro" id="IPR017441">
    <property type="entry name" value="Protein_kinase_ATP_BS"/>
</dbReference>
<evidence type="ECO:0000256" key="4">
    <source>
        <dbReference type="ARBA" id="ARBA00022527"/>
    </source>
</evidence>
<evidence type="ECO:0000313" key="21">
    <source>
        <dbReference type="EMBL" id="RHN57366.1"/>
    </source>
</evidence>
<evidence type="ECO:0000256" key="8">
    <source>
        <dbReference type="ARBA" id="ARBA00022741"/>
    </source>
</evidence>
<keyword evidence="10 18" id="KW-0067">ATP-binding</keyword>
<evidence type="ECO:0000256" key="17">
    <source>
        <dbReference type="ARBA" id="ARBA00048679"/>
    </source>
</evidence>
<dbReference type="Pfam" id="PF23577">
    <property type="entry name" value="LysM_RLK"/>
    <property type="match status" value="1"/>
</dbReference>
<evidence type="ECO:0000256" key="13">
    <source>
        <dbReference type="ARBA" id="ARBA00023157"/>
    </source>
</evidence>
<keyword evidence="14" id="KW-0675">Receptor</keyword>
<evidence type="ECO:0000256" key="1">
    <source>
        <dbReference type="ARBA" id="ARBA00004162"/>
    </source>
</evidence>
<dbReference type="EMBL" id="PSQE01000005">
    <property type="protein sequence ID" value="RHN57366.1"/>
    <property type="molecule type" value="Genomic_DNA"/>
</dbReference>
<dbReference type="InterPro" id="IPR057097">
    <property type="entry name" value="LysM_RLK3/10"/>
</dbReference>
<dbReference type="PROSITE" id="PS00108">
    <property type="entry name" value="PROTEIN_KINASE_ST"/>
    <property type="match status" value="1"/>
</dbReference>
<feature type="binding site" evidence="18">
    <location>
        <position position="358"/>
    </location>
    <ligand>
        <name>ATP</name>
        <dbReference type="ChEBI" id="CHEBI:30616"/>
    </ligand>
</feature>
<dbReference type="GO" id="GO:0045087">
    <property type="term" value="P:innate immune response"/>
    <property type="evidence" value="ECO:0007669"/>
    <property type="project" value="InterPro"/>
</dbReference>
<keyword evidence="4" id="KW-0723">Serine/threonine-protein kinase</keyword>
<protein>
    <recommendedName>
        <fullName evidence="2">non-specific serine/threonine protein kinase</fullName>
        <ecNumber evidence="2">2.7.11.1</ecNumber>
    </recommendedName>
</protein>
<dbReference type="Gramene" id="rna32896">
    <property type="protein sequence ID" value="RHN57366.1"/>
    <property type="gene ID" value="gene32896"/>
</dbReference>
<keyword evidence="11 19" id="KW-1133">Transmembrane helix</keyword>
<evidence type="ECO:0000256" key="2">
    <source>
        <dbReference type="ARBA" id="ARBA00012513"/>
    </source>
</evidence>
<comment type="catalytic activity">
    <reaction evidence="16">
        <text>L-threonyl-[protein] + ATP = O-phospho-L-threonyl-[protein] + ADP + H(+)</text>
        <dbReference type="Rhea" id="RHEA:46608"/>
        <dbReference type="Rhea" id="RHEA-COMP:11060"/>
        <dbReference type="Rhea" id="RHEA-COMP:11605"/>
        <dbReference type="ChEBI" id="CHEBI:15378"/>
        <dbReference type="ChEBI" id="CHEBI:30013"/>
        <dbReference type="ChEBI" id="CHEBI:30616"/>
        <dbReference type="ChEBI" id="CHEBI:61977"/>
        <dbReference type="ChEBI" id="CHEBI:456216"/>
        <dbReference type="EC" id="2.7.11.1"/>
    </reaction>
</comment>
<evidence type="ECO:0000256" key="5">
    <source>
        <dbReference type="ARBA" id="ARBA00022679"/>
    </source>
</evidence>
<dbReference type="PROSITE" id="PS50011">
    <property type="entry name" value="PROTEIN_KINASE_DOM"/>
    <property type="match status" value="1"/>
</dbReference>
<feature type="domain" description="Protein kinase" evidence="20">
    <location>
        <begin position="330"/>
        <end position="603"/>
    </location>
</feature>
<dbReference type="Proteomes" id="UP000265566">
    <property type="component" value="Chromosome 5"/>
</dbReference>
<keyword evidence="8 18" id="KW-0547">Nucleotide-binding</keyword>
<dbReference type="GO" id="GO:0005524">
    <property type="term" value="F:ATP binding"/>
    <property type="evidence" value="ECO:0007669"/>
    <property type="project" value="UniProtKB-UniRule"/>
</dbReference>
<evidence type="ECO:0000256" key="12">
    <source>
        <dbReference type="ARBA" id="ARBA00023136"/>
    </source>
</evidence>
<evidence type="ECO:0000256" key="3">
    <source>
        <dbReference type="ARBA" id="ARBA00022475"/>
    </source>
</evidence>
<keyword evidence="5 21" id="KW-0808">Transferase</keyword>
<dbReference type="InterPro" id="IPR001245">
    <property type="entry name" value="Ser-Thr/Tyr_kinase_cat_dom"/>
</dbReference>
<evidence type="ECO:0000259" key="20">
    <source>
        <dbReference type="PROSITE" id="PS50011"/>
    </source>
</evidence>
<evidence type="ECO:0000256" key="7">
    <source>
        <dbReference type="ARBA" id="ARBA00022729"/>
    </source>
</evidence>
<keyword evidence="15" id="KW-0325">Glycoprotein</keyword>
<dbReference type="PROSITE" id="PS00107">
    <property type="entry name" value="PROTEIN_KINASE_ATP"/>
    <property type="match status" value="1"/>
</dbReference>
<evidence type="ECO:0000256" key="19">
    <source>
        <dbReference type="SAM" id="Phobius"/>
    </source>
</evidence>
<dbReference type="InterPro" id="IPR008271">
    <property type="entry name" value="Ser/Thr_kinase_AS"/>
</dbReference>
<dbReference type="InterPro" id="IPR000719">
    <property type="entry name" value="Prot_kinase_dom"/>
</dbReference>
<accession>A0A396HVI8</accession>
<dbReference type="GO" id="GO:0019199">
    <property type="term" value="F:transmembrane receptor protein kinase activity"/>
    <property type="evidence" value="ECO:0007669"/>
    <property type="project" value="InterPro"/>
</dbReference>
<dbReference type="GO" id="GO:0005886">
    <property type="term" value="C:plasma membrane"/>
    <property type="evidence" value="ECO:0007669"/>
    <property type="project" value="UniProtKB-SubCell"/>
</dbReference>
<evidence type="ECO:0000256" key="14">
    <source>
        <dbReference type="ARBA" id="ARBA00023170"/>
    </source>
</evidence>
<organism evidence="21">
    <name type="scientific">Medicago truncatula</name>
    <name type="common">Barrel medic</name>
    <name type="synonym">Medicago tribuloides</name>
    <dbReference type="NCBI Taxonomy" id="3880"/>
    <lineage>
        <taxon>Eukaryota</taxon>
        <taxon>Viridiplantae</taxon>
        <taxon>Streptophyta</taxon>
        <taxon>Embryophyta</taxon>
        <taxon>Tracheophyta</taxon>
        <taxon>Spermatophyta</taxon>
        <taxon>Magnoliopsida</taxon>
        <taxon>eudicotyledons</taxon>
        <taxon>Gunneridae</taxon>
        <taxon>Pentapetalae</taxon>
        <taxon>rosids</taxon>
        <taxon>fabids</taxon>
        <taxon>Fabales</taxon>
        <taxon>Fabaceae</taxon>
        <taxon>Papilionoideae</taxon>
        <taxon>50 kb inversion clade</taxon>
        <taxon>NPAAA clade</taxon>
        <taxon>Hologalegina</taxon>
        <taxon>IRL clade</taxon>
        <taxon>Trifolieae</taxon>
        <taxon>Medicago</taxon>
    </lineage>
</organism>
<dbReference type="Pfam" id="PF07714">
    <property type="entry name" value="PK_Tyr_Ser-Thr"/>
    <property type="match status" value="1"/>
</dbReference>
<dbReference type="PANTHER" id="PTHR46204:SF12">
    <property type="entry name" value="LYSM RECEPTOR KINASE K1B"/>
    <property type="match status" value="1"/>
</dbReference>
<sequence>MLKILSYLLSYTNLFINTNTKTSIFSSSLQKPFVIFNSMKISFSFIVLILLIASTESKCNEGCSLALASYTLNHVSNLTYISNIMKSNVLSKPQDIIINNDKNKRANVPFPCNCINGEFLAYTFLYELQPGETYTSVAEESFSNLTTDVWMQNFNVYRPTNIPDFAMIKVTVNCSCGNKEVSMDYGLFITYPLRSEDTLESIAKGAEIEAELLQRYNPGVNFSKGSGLVFIPGKDQNGSYLPLHPSTVGLGTVAITGISVGVLAALLLLLFFVYIKYYLKKKNKKTWEKNLILDDSKMKSAQIGTNIASIMVEKSEEFSYKELSIATNNFSMANKIGEGGFGEVFYAELRGQKAAIKKMKMKASKEFCAELKVLTLVHHLNLVGLIGYCVEGFLFLVYEYIDNGNLSQNLHDSEREPLSWSTRMQIALDSARGLEYIHEHTVPVYIHRDIKSENILLDKSFCAKVADFGLSKLADVGNSTSSTIVAEGTFGYMPPEYACGSVSSSPKVDVYAFGVVLYELISAKAAVINDGPQVTGLVAVFDEVFGYDQDPTEGIKNLVDPRLGDNYSIDSVCKMAQLAKACTMRDPQLRPSMRSIVVALMTLTSTTEDWNISSFYENPAFLNLMSGK</sequence>
<dbReference type="FunFam" id="1.10.510.10:FF:000468">
    <property type="entry name" value="PTI1-like tyrosine-protein kinase 3"/>
    <property type="match status" value="1"/>
</dbReference>
<evidence type="ECO:0000256" key="11">
    <source>
        <dbReference type="ARBA" id="ARBA00022989"/>
    </source>
</evidence>
<keyword evidence="7" id="KW-0732">Signal</keyword>
<keyword evidence="6 19" id="KW-0812">Transmembrane</keyword>
<name>A0A396HVI8_MEDTR</name>
<dbReference type="GO" id="GO:0009617">
    <property type="term" value="P:response to bacterium"/>
    <property type="evidence" value="ECO:0007669"/>
    <property type="project" value="UniProtKB-ARBA"/>
</dbReference>
<comment type="catalytic activity">
    <reaction evidence="17">
        <text>L-seryl-[protein] + ATP = O-phospho-L-seryl-[protein] + ADP + H(+)</text>
        <dbReference type="Rhea" id="RHEA:17989"/>
        <dbReference type="Rhea" id="RHEA-COMP:9863"/>
        <dbReference type="Rhea" id="RHEA-COMP:11604"/>
        <dbReference type="ChEBI" id="CHEBI:15378"/>
        <dbReference type="ChEBI" id="CHEBI:29999"/>
        <dbReference type="ChEBI" id="CHEBI:30616"/>
        <dbReference type="ChEBI" id="CHEBI:83421"/>
        <dbReference type="ChEBI" id="CHEBI:456216"/>
        <dbReference type="EC" id="2.7.11.1"/>
    </reaction>
</comment>
<evidence type="ECO:0000256" key="6">
    <source>
        <dbReference type="ARBA" id="ARBA00022692"/>
    </source>
</evidence>
<dbReference type="AlphaFoldDB" id="A0A396HVI8"/>
<dbReference type="PANTHER" id="PTHR46204">
    <property type="entry name" value="CHITIN ELICITOR RECEPTOR KINASE 1-RELATED"/>
    <property type="match status" value="1"/>
</dbReference>
<evidence type="ECO:0000256" key="18">
    <source>
        <dbReference type="PROSITE-ProRule" id="PRU10141"/>
    </source>
</evidence>
<dbReference type="Gene3D" id="3.30.200.20">
    <property type="entry name" value="Phosphorylase Kinase, domain 1"/>
    <property type="match status" value="1"/>
</dbReference>
<dbReference type="FunFam" id="3.30.200.20:FF:000468">
    <property type="entry name" value="LysM receptor kinase 2"/>
    <property type="match status" value="1"/>
</dbReference>
<dbReference type="SUPFAM" id="SSF56112">
    <property type="entry name" value="Protein kinase-like (PK-like)"/>
    <property type="match status" value="1"/>
</dbReference>
<proteinExistence type="predicted"/>
<keyword evidence="3" id="KW-1003">Cell membrane</keyword>
<evidence type="ECO:0000256" key="9">
    <source>
        <dbReference type="ARBA" id="ARBA00022777"/>
    </source>
</evidence>
<gene>
    <name evidence="21" type="ORF">MtrunA17_Chr5g0439571</name>
</gene>
<feature type="transmembrane region" description="Helical" evidence="19">
    <location>
        <begin position="380"/>
        <end position="401"/>
    </location>
</feature>
<dbReference type="InterPro" id="IPR044812">
    <property type="entry name" value="CERK1/LYK3-like"/>
</dbReference>
<dbReference type="GO" id="GO:0004674">
    <property type="term" value="F:protein serine/threonine kinase activity"/>
    <property type="evidence" value="ECO:0007669"/>
    <property type="project" value="UniProtKB-KW"/>
</dbReference>
<comment type="caution">
    <text evidence="21">The sequence shown here is derived from an EMBL/GenBank/DDBJ whole genome shotgun (WGS) entry which is preliminary data.</text>
</comment>
<dbReference type="InterPro" id="IPR011009">
    <property type="entry name" value="Kinase-like_dom_sf"/>
</dbReference>
<evidence type="ECO:0000256" key="10">
    <source>
        <dbReference type="ARBA" id="ARBA00022840"/>
    </source>
</evidence>
<evidence type="ECO:0000256" key="15">
    <source>
        <dbReference type="ARBA" id="ARBA00023180"/>
    </source>
</evidence>
<keyword evidence="13" id="KW-1015">Disulfide bond</keyword>